<protein>
    <submittedName>
        <fullName evidence="8">Phospholipase</fullName>
    </submittedName>
</protein>
<feature type="domain" description="PLD phosphodiesterase" evidence="7">
    <location>
        <begin position="194"/>
        <end position="221"/>
    </location>
</feature>
<dbReference type="GO" id="GO:0005886">
    <property type="term" value="C:plasma membrane"/>
    <property type="evidence" value="ECO:0007669"/>
    <property type="project" value="UniProtKB-SubCell"/>
</dbReference>
<dbReference type="PROSITE" id="PS50035">
    <property type="entry name" value="PLD"/>
    <property type="match status" value="2"/>
</dbReference>
<evidence type="ECO:0000259" key="7">
    <source>
        <dbReference type="PROSITE" id="PS50035"/>
    </source>
</evidence>
<keyword evidence="3 6" id="KW-0812">Transmembrane</keyword>
<name>A0A4Q0YDI8_9BACT</name>
<dbReference type="Proteomes" id="UP000290172">
    <property type="component" value="Unassembled WGS sequence"/>
</dbReference>
<evidence type="ECO:0000256" key="1">
    <source>
        <dbReference type="ARBA" id="ARBA00004651"/>
    </source>
</evidence>
<dbReference type="EMBL" id="PDKJ01000005">
    <property type="protein sequence ID" value="RXJ68530.1"/>
    <property type="molecule type" value="Genomic_DNA"/>
</dbReference>
<keyword evidence="4 6" id="KW-1133">Transmembrane helix</keyword>
<dbReference type="RefSeq" id="WP_128980416.1">
    <property type="nucleotide sequence ID" value="NZ_PDKJ01000005.1"/>
</dbReference>
<reference evidence="8 9" key="1">
    <citation type="submission" date="2017-10" db="EMBL/GenBank/DDBJ databases">
        <title>Genomics of the genus Arcobacter.</title>
        <authorList>
            <person name="Perez-Cataluna A."/>
            <person name="Figueras M.J."/>
        </authorList>
    </citation>
    <scope>NUCLEOTIDE SEQUENCE [LARGE SCALE GENOMIC DNA]</scope>
    <source>
        <strain evidence="8 9">CECT 8993</strain>
    </source>
</reference>
<evidence type="ECO:0000256" key="6">
    <source>
        <dbReference type="SAM" id="Phobius"/>
    </source>
</evidence>
<feature type="domain" description="PLD phosphodiesterase" evidence="7">
    <location>
        <begin position="368"/>
        <end position="395"/>
    </location>
</feature>
<dbReference type="InterPro" id="IPR027379">
    <property type="entry name" value="CLS_N"/>
</dbReference>
<gene>
    <name evidence="8" type="ORF">CRV08_06795</name>
</gene>
<dbReference type="PANTHER" id="PTHR21248:SF22">
    <property type="entry name" value="PHOSPHOLIPASE D"/>
    <property type="match status" value="1"/>
</dbReference>
<evidence type="ECO:0000313" key="9">
    <source>
        <dbReference type="Proteomes" id="UP000290172"/>
    </source>
</evidence>
<evidence type="ECO:0000256" key="3">
    <source>
        <dbReference type="ARBA" id="ARBA00022692"/>
    </source>
</evidence>
<comment type="subcellular location">
    <subcellularLocation>
        <location evidence="1">Cell membrane</location>
        <topology evidence="1">Multi-pass membrane protein</topology>
    </subcellularLocation>
</comment>
<evidence type="ECO:0000313" key="8">
    <source>
        <dbReference type="EMBL" id="RXJ68530.1"/>
    </source>
</evidence>
<feature type="transmembrane region" description="Helical" evidence="6">
    <location>
        <begin position="6"/>
        <end position="24"/>
    </location>
</feature>
<dbReference type="SMART" id="SM00155">
    <property type="entry name" value="PLDc"/>
    <property type="match status" value="2"/>
</dbReference>
<comment type="caution">
    <text evidence="8">The sequence shown here is derived from an EMBL/GenBank/DDBJ whole genome shotgun (WGS) entry which is preliminary data.</text>
</comment>
<dbReference type="CDD" id="cd09162">
    <property type="entry name" value="PLDc_CLS_unchar1_2"/>
    <property type="match status" value="1"/>
</dbReference>
<evidence type="ECO:0000256" key="5">
    <source>
        <dbReference type="ARBA" id="ARBA00023136"/>
    </source>
</evidence>
<keyword evidence="5 6" id="KW-0472">Membrane</keyword>
<proteinExistence type="predicted"/>
<dbReference type="PANTHER" id="PTHR21248">
    <property type="entry name" value="CARDIOLIPIN SYNTHASE"/>
    <property type="match status" value="1"/>
</dbReference>
<dbReference type="GO" id="GO:0030572">
    <property type="term" value="F:phosphatidyltransferase activity"/>
    <property type="evidence" value="ECO:0007669"/>
    <property type="project" value="UniProtKB-ARBA"/>
</dbReference>
<evidence type="ECO:0000256" key="4">
    <source>
        <dbReference type="ARBA" id="ARBA00022989"/>
    </source>
</evidence>
<organism evidence="8 9">
    <name type="scientific">Halarcobacter ebronensis</name>
    <dbReference type="NCBI Taxonomy" id="1462615"/>
    <lineage>
        <taxon>Bacteria</taxon>
        <taxon>Pseudomonadati</taxon>
        <taxon>Campylobacterota</taxon>
        <taxon>Epsilonproteobacteria</taxon>
        <taxon>Campylobacterales</taxon>
        <taxon>Arcobacteraceae</taxon>
        <taxon>Halarcobacter</taxon>
    </lineage>
</organism>
<feature type="transmembrane region" description="Helical" evidence="6">
    <location>
        <begin position="36"/>
        <end position="57"/>
    </location>
</feature>
<dbReference type="GO" id="GO:0032049">
    <property type="term" value="P:cardiolipin biosynthetic process"/>
    <property type="evidence" value="ECO:0007669"/>
    <property type="project" value="UniProtKB-ARBA"/>
</dbReference>
<evidence type="ECO:0000256" key="2">
    <source>
        <dbReference type="ARBA" id="ARBA00022475"/>
    </source>
</evidence>
<accession>A0A4Q0YDI8</accession>
<dbReference type="Gene3D" id="3.30.870.10">
    <property type="entry name" value="Endonuclease Chain A"/>
    <property type="match status" value="2"/>
</dbReference>
<sequence>MEFSNLIIYALIILREFTIIFVLIHMIYKRREPSSMIAWLLFLILVPYLALVLYFIFGTRKVKSKYKKENISVNRKNHTSGTEEFEIYKSATNGKMELFFDYIESYNEFVKSINEAKKNIYICTYVFKYDSVTKEIISLLEEKVKQGVEVKILIDSLGSLYTYLFQNRFKTLKSLGAEIKFFMPIFQIPFRNYINLRNHRKIYIFDNQKVLSGGVNLSNEYFGKEYIKDRWEDILFSCKGSCVEDFFTIFASDWYYATKQRLSFDLIPIYEDGNDKIKVIPSGPDVKTDVLYETILNKIFMAKSRIWIVTPYFIPNETLTKALIIAKHKGVDVKLITPKHSNHILADLTRSSFLRELQDNYIDVMLYRGRMLHAKAILFDDKWAMVGSVNIDNRSLFLNYEVTTFVSSIESISKIEAWMDELVENSIIGINSASHTRVLVENLMRIVAPQI</sequence>
<dbReference type="InterPro" id="IPR025202">
    <property type="entry name" value="PLD-like_dom"/>
</dbReference>
<dbReference type="AlphaFoldDB" id="A0A4Q0YDI8"/>
<keyword evidence="2" id="KW-1003">Cell membrane</keyword>
<dbReference type="SUPFAM" id="SSF56024">
    <property type="entry name" value="Phospholipase D/nuclease"/>
    <property type="match status" value="2"/>
</dbReference>
<dbReference type="Pfam" id="PF13091">
    <property type="entry name" value="PLDc_2"/>
    <property type="match status" value="2"/>
</dbReference>
<dbReference type="Pfam" id="PF13396">
    <property type="entry name" value="PLDc_N"/>
    <property type="match status" value="1"/>
</dbReference>
<dbReference type="InterPro" id="IPR001736">
    <property type="entry name" value="PLipase_D/transphosphatidylase"/>
</dbReference>